<dbReference type="Pfam" id="PF00656">
    <property type="entry name" value="Peptidase_C14"/>
    <property type="match status" value="1"/>
</dbReference>
<reference evidence="4 5" key="1">
    <citation type="journal article" date="2019" name="Int. J. Syst. Evol. Microbiol.">
        <title>The Global Catalogue of Microorganisms (GCM) 10K type strain sequencing project: providing services to taxonomists for standard genome sequencing and annotation.</title>
        <authorList>
            <consortium name="The Broad Institute Genomics Platform"/>
            <consortium name="The Broad Institute Genome Sequencing Center for Infectious Disease"/>
            <person name="Wu L."/>
            <person name="Ma J."/>
        </authorList>
    </citation>
    <scope>NUCLEOTIDE SEQUENCE [LARGE SCALE GENOMIC DNA]</scope>
    <source>
        <strain evidence="4 5">JCM 15481</strain>
    </source>
</reference>
<dbReference type="InterPro" id="IPR011600">
    <property type="entry name" value="Pept_C14_caspase"/>
</dbReference>
<dbReference type="PANTHER" id="PTHR43096:SF48">
    <property type="entry name" value="CHAPERONE PROTEIN DNAJ"/>
    <property type="match status" value="1"/>
</dbReference>
<dbReference type="Gene3D" id="3.40.50.1460">
    <property type="match status" value="1"/>
</dbReference>
<dbReference type="PROSITE" id="PS51188">
    <property type="entry name" value="ZF_CR"/>
    <property type="match status" value="1"/>
</dbReference>
<protein>
    <recommendedName>
        <fullName evidence="3">CR-type domain-containing protein</fullName>
    </recommendedName>
</protein>
<dbReference type="InterPro" id="IPR002939">
    <property type="entry name" value="DnaJ_C"/>
</dbReference>
<keyword evidence="1" id="KW-0863">Zinc-finger</keyword>
<accession>A0ABN2XQA0</accession>
<name>A0ABN2XQA0_9ACTN</name>
<keyword evidence="1" id="KW-0862">Zinc</keyword>
<feature type="region of interest" description="Disordered" evidence="2">
    <location>
        <begin position="250"/>
        <end position="291"/>
    </location>
</feature>
<dbReference type="NCBIfam" id="NF047832">
    <property type="entry name" value="caspase_w_EACC1"/>
    <property type="match status" value="1"/>
</dbReference>
<dbReference type="CDD" id="cd10719">
    <property type="entry name" value="DnaJ_zf"/>
    <property type="match status" value="1"/>
</dbReference>
<dbReference type="Pfam" id="PF01556">
    <property type="entry name" value="DnaJ_C"/>
    <property type="match status" value="1"/>
</dbReference>
<dbReference type="SUPFAM" id="SSF57938">
    <property type="entry name" value="DnaJ/Hsp40 cysteine-rich domain"/>
    <property type="match status" value="1"/>
</dbReference>
<evidence type="ECO:0000256" key="1">
    <source>
        <dbReference type="PROSITE-ProRule" id="PRU00546"/>
    </source>
</evidence>
<dbReference type="Gene3D" id="2.10.230.10">
    <property type="entry name" value="Heat shock protein DnaJ, cysteine-rich domain"/>
    <property type="match status" value="1"/>
</dbReference>
<dbReference type="SUPFAM" id="SSF49493">
    <property type="entry name" value="HSP40/DnaJ peptide-binding domain"/>
    <property type="match status" value="2"/>
</dbReference>
<keyword evidence="5" id="KW-1185">Reference proteome</keyword>
<keyword evidence="1" id="KW-0479">Metal-binding</keyword>
<proteinExistence type="predicted"/>
<feature type="compositionally biased region" description="Acidic residues" evidence="2">
    <location>
        <begin position="255"/>
        <end position="265"/>
    </location>
</feature>
<dbReference type="InterPro" id="IPR018247">
    <property type="entry name" value="EF_Hand_1_Ca_BS"/>
</dbReference>
<dbReference type="InterPro" id="IPR008971">
    <property type="entry name" value="HSP40/DnaJ_pept-bd"/>
</dbReference>
<evidence type="ECO:0000256" key="2">
    <source>
        <dbReference type="SAM" id="MobiDB-lite"/>
    </source>
</evidence>
<dbReference type="RefSeq" id="WP_344288983.1">
    <property type="nucleotide sequence ID" value="NZ_BAAAPF010000025.1"/>
</dbReference>
<feature type="domain" description="CR-type" evidence="3">
    <location>
        <begin position="314"/>
        <end position="384"/>
    </location>
</feature>
<dbReference type="CDD" id="cd10747">
    <property type="entry name" value="DnaJ_C"/>
    <property type="match status" value="1"/>
</dbReference>
<dbReference type="PROSITE" id="PS00018">
    <property type="entry name" value="EF_HAND_1"/>
    <property type="match status" value="1"/>
</dbReference>
<comment type="caution">
    <text evidence="4">The sequence shown here is derived from an EMBL/GenBank/DDBJ whole genome shotgun (WGS) entry which is preliminary data.</text>
</comment>
<dbReference type="Gene3D" id="2.60.260.20">
    <property type="entry name" value="Urease metallochaperone UreE, N-terminal domain"/>
    <property type="match status" value="2"/>
</dbReference>
<evidence type="ECO:0000259" key="3">
    <source>
        <dbReference type="PROSITE" id="PS51188"/>
    </source>
</evidence>
<evidence type="ECO:0000313" key="4">
    <source>
        <dbReference type="EMBL" id="GAA2114926.1"/>
    </source>
</evidence>
<gene>
    <name evidence="4" type="ORF">GCM10009802_14630</name>
</gene>
<dbReference type="EMBL" id="BAAAPF010000025">
    <property type="protein sequence ID" value="GAA2114926.1"/>
    <property type="molecule type" value="Genomic_DNA"/>
</dbReference>
<dbReference type="PANTHER" id="PTHR43096">
    <property type="entry name" value="DNAJ HOMOLOG 1, MITOCHONDRIAL-RELATED"/>
    <property type="match status" value="1"/>
</dbReference>
<evidence type="ECO:0000313" key="5">
    <source>
        <dbReference type="Proteomes" id="UP001500443"/>
    </source>
</evidence>
<organism evidence="4 5">
    <name type="scientific">Streptomyces synnematoformans</name>
    <dbReference type="NCBI Taxonomy" id="415721"/>
    <lineage>
        <taxon>Bacteria</taxon>
        <taxon>Bacillati</taxon>
        <taxon>Actinomycetota</taxon>
        <taxon>Actinomycetes</taxon>
        <taxon>Kitasatosporales</taxon>
        <taxon>Streptomycetaceae</taxon>
        <taxon>Streptomyces</taxon>
    </lineage>
</organism>
<dbReference type="InterPro" id="IPR036410">
    <property type="entry name" value="HSP_DnaJ_Cys-rich_dom_sf"/>
</dbReference>
<dbReference type="Proteomes" id="UP001500443">
    <property type="component" value="Unassembled WGS sequence"/>
</dbReference>
<sequence length="505" mass="54211">MAAPVSGRRDALLIATDTYDDAAFRPLRSPGQDCAGLARALADPRIGGFRAEQLKDAPAHRVMRAVERFFRDRGRNDLLLLHLSCHGIKDDDGHLHFAARDTDRDLPASTAMPAAFLRSRLERCRAGTVVVLLDCCYSGAFLTGAKGDDQVHLRDELAGSGRVVLTATSRTEYAWEGERLETAAPQPSRFTGALIEGLATGAADLDGDGRITVTELYDYVYESLHRTGVRQRPRMWADVEYQVVLARVPAPQPAEDGDPPEEDGGPPEGDGTASADDDTDLREPVDGVAGAGRFRRGTDALVPFEMDLADMTRDRVEEFAIETAVVCPACAGGLTAAGTSVELCASCRGVGRVDASTCRTCRGLGTILPHPCRTCGGDGRVRTTRTLRVKIPAGVSDGMRIQLEGEGEVGPGGGPAGDLYIDIRQRPHPDFTREDDDLHLRVRLPAAAAAAGTAVRVPTLTDGEKTVRIPAGIRDGQALRLHELGMPRLRNEGRGDLIVHVDIYA</sequence>
<feature type="zinc finger region" description="CR-type" evidence="1">
    <location>
        <begin position="314"/>
        <end position="384"/>
    </location>
</feature>
<dbReference type="InterPro" id="IPR001305">
    <property type="entry name" value="HSP_DnaJ_Cys-rich_dom"/>
</dbReference>